<feature type="region of interest" description="Disordered" evidence="1">
    <location>
        <begin position="1"/>
        <end position="69"/>
    </location>
</feature>
<protein>
    <submittedName>
        <fullName evidence="2">Uncharacterized protein</fullName>
    </submittedName>
</protein>
<feature type="compositionally biased region" description="Basic and acidic residues" evidence="1">
    <location>
        <begin position="35"/>
        <end position="44"/>
    </location>
</feature>
<dbReference type="Proteomes" id="UP000030653">
    <property type="component" value="Unassembled WGS sequence"/>
</dbReference>
<organism evidence="2 3">
    <name type="scientific">Dacryopinax primogenitus (strain DJM 731)</name>
    <name type="common">Brown rot fungus</name>
    <dbReference type="NCBI Taxonomy" id="1858805"/>
    <lineage>
        <taxon>Eukaryota</taxon>
        <taxon>Fungi</taxon>
        <taxon>Dikarya</taxon>
        <taxon>Basidiomycota</taxon>
        <taxon>Agaricomycotina</taxon>
        <taxon>Dacrymycetes</taxon>
        <taxon>Dacrymycetales</taxon>
        <taxon>Dacrymycetaceae</taxon>
        <taxon>Dacryopinax</taxon>
    </lineage>
</organism>
<evidence type="ECO:0000313" key="2">
    <source>
        <dbReference type="EMBL" id="EJU06563.1"/>
    </source>
</evidence>
<dbReference type="EMBL" id="JH795855">
    <property type="protein sequence ID" value="EJU06563.1"/>
    <property type="molecule type" value="Genomic_DNA"/>
</dbReference>
<feature type="compositionally biased region" description="Polar residues" evidence="1">
    <location>
        <begin position="12"/>
        <end position="21"/>
    </location>
</feature>
<feature type="compositionally biased region" description="Basic and acidic residues" evidence="1">
    <location>
        <begin position="1"/>
        <end position="11"/>
    </location>
</feature>
<name>M5GH38_DACPD</name>
<dbReference type="RefSeq" id="XP_040633457.1">
    <property type="nucleotide sequence ID" value="XM_040771612.1"/>
</dbReference>
<evidence type="ECO:0000256" key="1">
    <source>
        <dbReference type="SAM" id="MobiDB-lite"/>
    </source>
</evidence>
<feature type="non-terminal residue" evidence="2">
    <location>
        <position position="69"/>
    </location>
</feature>
<dbReference type="AlphaFoldDB" id="M5GH38"/>
<dbReference type="HOGENOM" id="CLU_2782735_0_0_1"/>
<reference evidence="2 3" key="1">
    <citation type="journal article" date="2012" name="Science">
        <title>The Paleozoic origin of enzymatic lignin decomposition reconstructed from 31 fungal genomes.</title>
        <authorList>
            <person name="Floudas D."/>
            <person name="Binder M."/>
            <person name="Riley R."/>
            <person name="Barry K."/>
            <person name="Blanchette R.A."/>
            <person name="Henrissat B."/>
            <person name="Martinez A.T."/>
            <person name="Otillar R."/>
            <person name="Spatafora J.W."/>
            <person name="Yadav J.S."/>
            <person name="Aerts A."/>
            <person name="Benoit I."/>
            <person name="Boyd A."/>
            <person name="Carlson A."/>
            <person name="Copeland A."/>
            <person name="Coutinho P.M."/>
            <person name="de Vries R.P."/>
            <person name="Ferreira P."/>
            <person name="Findley K."/>
            <person name="Foster B."/>
            <person name="Gaskell J."/>
            <person name="Glotzer D."/>
            <person name="Gorecki P."/>
            <person name="Heitman J."/>
            <person name="Hesse C."/>
            <person name="Hori C."/>
            <person name="Igarashi K."/>
            <person name="Jurgens J.A."/>
            <person name="Kallen N."/>
            <person name="Kersten P."/>
            <person name="Kohler A."/>
            <person name="Kuees U."/>
            <person name="Kumar T.K.A."/>
            <person name="Kuo A."/>
            <person name="LaButti K."/>
            <person name="Larrondo L.F."/>
            <person name="Lindquist E."/>
            <person name="Ling A."/>
            <person name="Lombard V."/>
            <person name="Lucas S."/>
            <person name="Lundell T."/>
            <person name="Martin R."/>
            <person name="McLaughlin D.J."/>
            <person name="Morgenstern I."/>
            <person name="Morin E."/>
            <person name="Murat C."/>
            <person name="Nagy L.G."/>
            <person name="Nolan M."/>
            <person name="Ohm R.A."/>
            <person name="Patyshakuliyeva A."/>
            <person name="Rokas A."/>
            <person name="Ruiz-Duenas F.J."/>
            <person name="Sabat G."/>
            <person name="Salamov A."/>
            <person name="Samejima M."/>
            <person name="Schmutz J."/>
            <person name="Slot J.C."/>
            <person name="St John F."/>
            <person name="Stenlid J."/>
            <person name="Sun H."/>
            <person name="Sun S."/>
            <person name="Syed K."/>
            <person name="Tsang A."/>
            <person name="Wiebenga A."/>
            <person name="Young D."/>
            <person name="Pisabarro A."/>
            <person name="Eastwood D.C."/>
            <person name="Martin F."/>
            <person name="Cullen D."/>
            <person name="Grigoriev I.V."/>
            <person name="Hibbett D.S."/>
        </authorList>
    </citation>
    <scope>NUCLEOTIDE SEQUENCE [LARGE SCALE GENOMIC DNA]</scope>
    <source>
        <strain evidence="2 3">DJM-731 SS1</strain>
    </source>
</reference>
<accession>M5GH38</accession>
<sequence>MPTTPERKDTNRQSTTPSSSGRRMPNGWRAPMIRPDSESEDGKAENNTNHIQDGEGLEEEEEEWKGVEI</sequence>
<proteinExistence type="predicted"/>
<gene>
    <name evidence="2" type="ORF">DACRYDRAFT_19668</name>
</gene>
<evidence type="ECO:0000313" key="3">
    <source>
        <dbReference type="Proteomes" id="UP000030653"/>
    </source>
</evidence>
<dbReference type="GeneID" id="63686674"/>
<keyword evidence="3" id="KW-1185">Reference proteome</keyword>